<dbReference type="AlphaFoldDB" id="S7ZK71"/>
<keyword evidence="2" id="KW-1185">Reference proteome</keyword>
<gene>
    <name evidence="1" type="ORF">PDE_05984</name>
</gene>
<name>S7ZK71_PENO1</name>
<accession>S7ZK71</accession>
<dbReference type="HOGENOM" id="CLU_2469813_0_0_1"/>
<sequence>MATFFNLKKGRDELTNCVRPLRAEKLKIFPLVLDWTAHFEIWRPFRICSRNCSGPCKMEDEEWGSWKSKSLRKGKNDALLRTLSKPEE</sequence>
<reference evidence="1 2" key="1">
    <citation type="journal article" date="2013" name="PLoS ONE">
        <title>Genomic and secretomic analyses reveal unique features of the lignocellulolytic enzyme system of Penicillium decumbens.</title>
        <authorList>
            <person name="Liu G."/>
            <person name="Zhang L."/>
            <person name="Wei X."/>
            <person name="Zou G."/>
            <person name="Qin Y."/>
            <person name="Ma L."/>
            <person name="Li J."/>
            <person name="Zheng H."/>
            <person name="Wang S."/>
            <person name="Wang C."/>
            <person name="Xun L."/>
            <person name="Zhao G.-P."/>
            <person name="Zhou Z."/>
            <person name="Qu Y."/>
        </authorList>
    </citation>
    <scope>NUCLEOTIDE SEQUENCE [LARGE SCALE GENOMIC DNA]</scope>
    <source>
        <strain evidence="2">114-2 / CGMCC 5302</strain>
    </source>
</reference>
<evidence type="ECO:0000313" key="1">
    <source>
        <dbReference type="EMBL" id="EPS31030.1"/>
    </source>
</evidence>
<organism evidence="1 2">
    <name type="scientific">Penicillium oxalicum (strain 114-2 / CGMCC 5302)</name>
    <name type="common">Penicillium decumbens</name>
    <dbReference type="NCBI Taxonomy" id="933388"/>
    <lineage>
        <taxon>Eukaryota</taxon>
        <taxon>Fungi</taxon>
        <taxon>Dikarya</taxon>
        <taxon>Ascomycota</taxon>
        <taxon>Pezizomycotina</taxon>
        <taxon>Eurotiomycetes</taxon>
        <taxon>Eurotiomycetidae</taxon>
        <taxon>Eurotiales</taxon>
        <taxon>Aspergillaceae</taxon>
        <taxon>Penicillium</taxon>
    </lineage>
</organism>
<proteinExistence type="predicted"/>
<evidence type="ECO:0000313" key="2">
    <source>
        <dbReference type="Proteomes" id="UP000019376"/>
    </source>
</evidence>
<dbReference type="EMBL" id="KB644412">
    <property type="protein sequence ID" value="EPS31030.1"/>
    <property type="molecule type" value="Genomic_DNA"/>
</dbReference>
<protein>
    <submittedName>
        <fullName evidence="1">Uncharacterized protein</fullName>
    </submittedName>
</protein>
<dbReference type="Proteomes" id="UP000019376">
    <property type="component" value="Unassembled WGS sequence"/>
</dbReference>